<dbReference type="Proteomes" id="UP001057134">
    <property type="component" value="Chromosome"/>
</dbReference>
<accession>A0ABY4RP87</accession>
<evidence type="ECO:0000256" key="1">
    <source>
        <dbReference type="SAM" id="MobiDB-lite"/>
    </source>
</evidence>
<evidence type="ECO:0000313" key="3">
    <source>
        <dbReference type="EMBL" id="UQZ84279.1"/>
    </source>
</evidence>
<proteinExistence type="predicted"/>
<keyword evidence="2" id="KW-0812">Transmembrane</keyword>
<dbReference type="EMBL" id="CP027059">
    <property type="protein sequence ID" value="UQZ84279.1"/>
    <property type="molecule type" value="Genomic_DNA"/>
</dbReference>
<evidence type="ECO:0000313" key="4">
    <source>
        <dbReference type="Proteomes" id="UP001057134"/>
    </source>
</evidence>
<gene>
    <name evidence="3" type="ORF">SK3146_03514</name>
</gene>
<keyword evidence="2" id="KW-0472">Membrane</keyword>
<name>A0ABY4RP87_9BACL</name>
<dbReference type="RefSeq" id="WP_249860060.1">
    <property type="nucleotide sequence ID" value="NZ_CP027059.1"/>
</dbReference>
<feature type="transmembrane region" description="Helical" evidence="2">
    <location>
        <begin position="49"/>
        <end position="71"/>
    </location>
</feature>
<evidence type="ECO:0000256" key="2">
    <source>
        <dbReference type="SAM" id="Phobius"/>
    </source>
</evidence>
<reference evidence="3" key="1">
    <citation type="submission" date="2018-02" db="EMBL/GenBank/DDBJ databases">
        <authorList>
            <person name="Kim S.-K."/>
            <person name="Jung H.-I."/>
            <person name="Lee S.-W."/>
        </authorList>
    </citation>
    <scope>NUCLEOTIDE SEQUENCE</scope>
    <source>
        <strain evidence="3">SK3146</strain>
    </source>
</reference>
<reference evidence="3" key="2">
    <citation type="journal article" date="2021" name="J Anim Sci Technol">
        <title>Complete genome sequence of Paenibacillus konkukensis sp. nov. SK3146 as a potential probiotic strain.</title>
        <authorList>
            <person name="Jung H.I."/>
            <person name="Park S."/>
            <person name="Niu K.M."/>
            <person name="Lee S.W."/>
            <person name="Kothari D."/>
            <person name="Yi K.J."/>
            <person name="Kim S.K."/>
        </authorList>
    </citation>
    <scope>NUCLEOTIDE SEQUENCE</scope>
    <source>
        <strain evidence="3">SK3146</strain>
    </source>
</reference>
<organism evidence="3 4">
    <name type="scientific">Paenibacillus konkukensis</name>
    <dbReference type="NCBI Taxonomy" id="2020716"/>
    <lineage>
        <taxon>Bacteria</taxon>
        <taxon>Bacillati</taxon>
        <taxon>Bacillota</taxon>
        <taxon>Bacilli</taxon>
        <taxon>Bacillales</taxon>
        <taxon>Paenibacillaceae</taxon>
        <taxon>Paenibacillus</taxon>
    </lineage>
</organism>
<keyword evidence="4" id="KW-1185">Reference proteome</keyword>
<protein>
    <submittedName>
        <fullName evidence="3">Uncharacterized protein</fullName>
    </submittedName>
</protein>
<sequence>MKARHGNNPVREQLKAELAGVRFSEEMQRQVMMRLDPAKTPFWERELAIPFPAAAGWGLLCAMAIWLLFALPLSAPSGKSGLTDAARHPEQAYEGQAEQPAYVSLAGNVFRSEELNRGWRP</sequence>
<feature type="region of interest" description="Disordered" evidence="1">
    <location>
        <begin position="79"/>
        <end position="99"/>
    </location>
</feature>
<keyword evidence="2" id="KW-1133">Transmembrane helix</keyword>